<dbReference type="GO" id="GO:0000981">
    <property type="term" value="F:DNA-binding transcription factor activity, RNA polymerase II-specific"/>
    <property type="evidence" value="ECO:0007669"/>
    <property type="project" value="InterPro"/>
</dbReference>
<dbReference type="GO" id="GO:0005634">
    <property type="term" value="C:nucleus"/>
    <property type="evidence" value="ECO:0007669"/>
    <property type="project" value="UniProtKB-SubCell"/>
</dbReference>
<dbReference type="PROSITE" id="PS50048">
    <property type="entry name" value="ZN2_CY6_FUNGAL_2"/>
    <property type="match status" value="1"/>
</dbReference>
<feature type="region of interest" description="Disordered" evidence="4">
    <location>
        <begin position="132"/>
        <end position="154"/>
    </location>
</feature>
<feature type="compositionally biased region" description="Basic and acidic residues" evidence="4">
    <location>
        <begin position="138"/>
        <end position="153"/>
    </location>
</feature>
<dbReference type="Proteomes" id="UP000054321">
    <property type="component" value="Unassembled WGS sequence"/>
</dbReference>
<keyword evidence="7" id="KW-1185">Reference proteome</keyword>
<dbReference type="InterPro" id="IPR001138">
    <property type="entry name" value="Zn2Cys6_DnaBD"/>
</dbReference>
<dbReference type="GO" id="GO:0003677">
    <property type="term" value="F:DNA binding"/>
    <property type="evidence" value="ECO:0007669"/>
    <property type="project" value="InterPro"/>
</dbReference>
<evidence type="ECO:0000313" key="6">
    <source>
        <dbReference type="EMBL" id="KIM96460.1"/>
    </source>
</evidence>
<dbReference type="HOGENOM" id="CLU_013838_0_0_1"/>
<dbReference type="PANTHER" id="PTHR31001">
    <property type="entry name" value="UNCHARACTERIZED TRANSCRIPTIONAL REGULATORY PROTEIN"/>
    <property type="match status" value="1"/>
</dbReference>
<dbReference type="STRING" id="913774.A0A0C3GJZ7"/>
<name>A0A0C3GJZ7_OIDMZ</name>
<dbReference type="PROSITE" id="PS00463">
    <property type="entry name" value="ZN2_CY6_FUNGAL_1"/>
    <property type="match status" value="1"/>
</dbReference>
<feature type="region of interest" description="Disordered" evidence="4">
    <location>
        <begin position="1"/>
        <end position="24"/>
    </location>
</feature>
<evidence type="ECO:0000256" key="3">
    <source>
        <dbReference type="ARBA" id="ARBA00023242"/>
    </source>
</evidence>
<dbReference type="Pfam" id="PF04082">
    <property type="entry name" value="Fungal_trans"/>
    <property type="match status" value="1"/>
</dbReference>
<keyword evidence="2" id="KW-0479">Metal-binding</keyword>
<gene>
    <name evidence="6" type="ORF">OIDMADRAFT_105997</name>
</gene>
<dbReference type="AlphaFoldDB" id="A0A0C3GJZ7"/>
<keyword evidence="3" id="KW-0539">Nucleus</keyword>
<dbReference type="CDD" id="cd00067">
    <property type="entry name" value="GAL4"/>
    <property type="match status" value="1"/>
</dbReference>
<dbReference type="InterPro" id="IPR050613">
    <property type="entry name" value="Sec_Metabolite_Reg"/>
</dbReference>
<dbReference type="CDD" id="cd12148">
    <property type="entry name" value="fungal_TF_MHR"/>
    <property type="match status" value="1"/>
</dbReference>
<organism evidence="6 7">
    <name type="scientific">Oidiodendron maius (strain Zn)</name>
    <dbReference type="NCBI Taxonomy" id="913774"/>
    <lineage>
        <taxon>Eukaryota</taxon>
        <taxon>Fungi</taxon>
        <taxon>Dikarya</taxon>
        <taxon>Ascomycota</taxon>
        <taxon>Pezizomycotina</taxon>
        <taxon>Leotiomycetes</taxon>
        <taxon>Leotiomycetes incertae sedis</taxon>
        <taxon>Myxotrichaceae</taxon>
        <taxon>Oidiodendron</taxon>
    </lineage>
</organism>
<reference evidence="7" key="2">
    <citation type="submission" date="2015-01" db="EMBL/GenBank/DDBJ databases">
        <title>Evolutionary Origins and Diversification of the Mycorrhizal Mutualists.</title>
        <authorList>
            <consortium name="DOE Joint Genome Institute"/>
            <consortium name="Mycorrhizal Genomics Consortium"/>
            <person name="Kohler A."/>
            <person name="Kuo A."/>
            <person name="Nagy L.G."/>
            <person name="Floudas D."/>
            <person name="Copeland A."/>
            <person name="Barry K.W."/>
            <person name="Cichocki N."/>
            <person name="Veneault-Fourrey C."/>
            <person name="LaButti K."/>
            <person name="Lindquist E.A."/>
            <person name="Lipzen A."/>
            <person name="Lundell T."/>
            <person name="Morin E."/>
            <person name="Murat C."/>
            <person name="Riley R."/>
            <person name="Ohm R."/>
            <person name="Sun H."/>
            <person name="Tunlid A."/>
            <person name="Henrissat B."/>
            <person name="Grigoriev I.V."/>
            <person name="Hibbett D.S."/>
            <person name="Martin F."/>
        </authorList>
    </citation>
    <scope>NUCLEOTIDE SEQUENCE [LARGE SCALE GENOMIC DNA]</scope>
    <source>
        <strain evidence="7">Zn</strain>
    </source>
</reference>
<dbReference type="GO" id="GO:0006351">
    <property type="term" value="P:DNA-templated transcription"/>
    <property type="evidence" value="ECO:0007669"/>
    <property type="project" value="InterPro"/>
</dbReference>
<feature type="domain" description="Zn(2)-C6 fungal-type" evidence="5">
    <location>
        <begin position="31"/>
        <end position="62"/>
    </location>
</feature>
<feature type="compositionally biased region" description="Polar residues" evidence="4">
    <location>
        <begin position="674"/>
        <end position="691"/>
    </location>
</feature>
<proteinExistence type="predicted"/>
<reference evidence="6 7" key="1">
    <citation type="submission" date="2014-04" db="EMBL/GenBank/DDBJ databases">
        <authorList>
            <consortium name="DOE Joint Genome Institute"/>
            <person name="Kuo A."/>
            <person name="Martino E."/>
            <person name="Perotto S."/>
            <person name="Kohler A."/>
            <person name="Nagy L.G."/>
            <person name="Floudas D."/>
            <person name="Copeland A."/>
            <person name="Barry K.W."/>
            <person name="Cichocki N."/>
            <person name="Veneault-Fourrey C."/>
            <person name="LaButti K."/>
            <person name="Lindquist E.A."/>
            <person name="Lipzen A."/>
            <person name="Lundell T."/>
            <person name="Morin E."/>
            <person name="Murat C."/>
            <person name="Sun H."/>
            <person name="Tunlid A."/>
            <person name="Henrissat B."/>
            <person name="Grigoriev I.V."/>
            <person name="Hibbett D.S."/>
            <person name="Martin F."/>
            <person name="Nordberg H.P."/>
            <person name="Cantor M.N."/>
            <person name="Hua S.X."/>
        </authorList>
    </citation>
    <scope>NUCLEOTIDE SEQUENCE [LARGE SCALE GENOMIC DNA]</scope>
    <source>
        <strain evidence="6 7">Zn</strain>
    </source>
</reference>
<feature type="region of interest" description="Disordered" evidence="4">
    <location>
        <begin position="607"/>
        <end position="699"/>
    </location>
</feature>
<feature type="compositionally biased region" description="Polar residues" evidence="4">
    <location>
        <begin position="643"/>
        <end position="660"/>
    </location>
</feature>
<dbReference type="SMART" id="SM00066">
    <property type="entry name" value="GAL4"/>
    <property type="match status" value="1"/>
</dbReference>
<evidence type="ECO:0000259" key="5">
    <source>
        <dbReference type="PROSITE" id="PS50048"/>
    </source>
</evidence>
<dbReference type="Gene3D" id="4.10.240.10">
    <property type="entry name" value="Zn(2)-C6 fungal-type DNA-binding domain"/>
    <property type="match status" value="1"/>
</dbReference>
<dbReference type="SMART" id="SM00906">
    <property type="entry name" value="Fungal_trans"/>
    <property type="match status" value="1"/>
</dbReference>
<evidence type="ECO:0000256" key="1">
    <source>
        <dbReference type="ARBA" id="ARBA00004123"/>
    </source>
</evidence>
<sequence length="781" mass="87632">MAEAPSSLATEQRPPPAVLKPPRKRRRIVISCTECHRRKQKCDRASPCSNCVARKKESYCHYENEAARRQQLVEDNTPDSLDGVSRMSVSSMEADSTTHVRAFGYAKGDNRSTTMDIYNKIGAYGADPSLAAASHAPRSIDDRQEKEREEQRQKYKSFVRQLPAREYIEKLVAAYFREINHQYYPLDEDIFRENLQKWYDLSLSALNEGPLSLPVDLRFLPALLFQMLALGLQYQPPDYDPALNGLKYASCMSLEDLASDYSGSGVAISDLLGKRHTSLMAVQAGFLRTSYLKNVGMIPESWHTLSSTIRDAQEIGLHKKFLDHPGRSVNATAEETLENLWAEQLRRRMWAVLTLWDIHMAIILGRPSTVDARYSALIMPIDTPFPRNRRAAAPSPRTSDDPPTPLTALIWSLQMSANLWEIYNLEKEGLIQDHIPRVERMEKQIHEVAKNCPPYFRSDNPDTSFDSHPACAWLIGFRPKIRTEIAFAIMALHRPYIFTKASSRTAALKASLEILQAQRELFSLLHVTHYRMFSLVINTFDAIVVVAAVFIMHPNENRDLLNTALQHFEWGMQRFRMLSGRNTMAKAGLGVLRAIYVRLRKVVSSGKTPYTLNPATQPTSRRSSTQPALSTSSDLTPPAPTPGTFSSRSGSSQHNLSTSQPPTPNGYGPLIPSPITSAPQYTQPTISNLTSPTPPPDPAWERFSGSIPNQPIFGFSSLSTLQPAGDLVLNNLSTIADPQILDPQLGGFDLKDMSVVDSSAWQFEGHFAEDSFWGIMNYYNI</sequence>
<dbReference type="GO" id="GO:0008270">
    <property type="term" value="F:zinc ion binding"/>
    <property type="evidence" value="ECO:0007669"/>
    <property type="project" value="InterPro"/>
</dbReference>
<evidence type="ECO:0000313" key="7">
    <source>
        <dbReference type="Proteomes" id="UP000054321"/>
    </source>
</evidence>
<dbReference type="Pfam" id="PF00172">
    <property type="entry name" value="Zn_clus"/>
    <property type="match status" value="1"/>
</dbReference>
<dbReference type="InParanoid" id="A0A0C3GJZ7"/>
<protein>
    <recommendedName>
        <fullName evidence="5">Zn(2)-C6 fungal-type domain-containing protein</fullName>
    </recommendedName>
</protein>
<dbReference type="OrthoDB" id="424974at2759"/>
<dbReference type="EMBL" id="KN832884">
    <property type="protein sequence ID" value="KIM96460.1"/>
    <property type="molecule type" value="Genomic_DNA"/>
</dbReference>
<evidence type="ECO:0000256" key="4">
    <source>
        <dbReference type="SAM" id="MobiDB-lite"/>
    </source>
</evidence>
<dbReference type="SUPFAM" id="SSF57701">
    <property type="entry name" value="Zn2/Cys6 DNA-binding domain"/>
    <property type="match status" value="1"/>
</dbReference>
<dbReference type="PANTHER" id="PTHR31001:SF87">
    <property type="entry name" value="COL-21"/>
    <property type="match status" value="1"/>
</dbReference>
<evidence type="ECO:0000256" key="2">
    <source>
        <dbReference type="ARBA" id="ARBA00022723"/>
    </source>
</evidence>
<accession>A0A0C3GJZ7</accession>
<dbReference type="InterPro" id="IPR036864">
    <property type="entry name" value="Zn2-C6_fun-type_DNA-bd_sf"/>
</dbReference>
<feature type="compositionally biased region" description="Polar residues" evidence="4">
    <location>
        <begin position="607"/>
        <end position="635"/>
    </location>
</feature>
<dbReference type="InterPro" id="IPR007219">
    <property type="entry name" value="XnlR_reg_dom"/>
</dbReference>
<comment type="subcellular location">
    <subcellularLocation>
        <location evidence="1">Nucleus</location>
    </subcellularLocation>
</comment>